<dbReference type="InterPro" id="IPR045340">
    <property type="entry name" value="DUF6533"/>
</dbReference>
<keyword evidence="1" id="KW-0812">Transmembrane</keyword>
<evidence type="ECO:0000256" key="1">
    <source>
        <dbReference type="SAM" id="Phobius"/>
    </source>
</evidence>
<evidence type="ECO:0000313" key="4">
    <source>
        <dbReference type="Proteomes" id="UP000759537"/>
    </source>
</evidence>
<dbReference type="Proteomes" id="UP000759537">
    <property type="component" value="Unassembled WGS sequence"/>
</dbReference>
<evidence type="ECO:0000259" key="2">
    <source>
        <dbReference type="Pfam" id="PF20151"/>
    </source>
</evidence>
<dbReference type="OrthoDB" id="3354157at2759"/>
<proteinExistence type="predicted"/>
<name>A0A9P5JU24_9AGAM</name>
<keyword evidence="1" id="KW-1133">Transmembrane helix</keyword>
<accession>A0A9P5JU24</accession>
<protein>
    <recommendedName>
        <fullName evidence="2">DUF6533 domain-containing protein</fullName>
    </recommendedName>
</protein>
<dbReference type="Pfam" id="PF20151">
    <property type="entry name" value="DUF6533"/>
    <property type="match status" value="1"/>
</dbReference>
<feature type="domain" description="DUF6533" evidence="2">
    <location>
        <begin position="21"/>
        <end position="64"/>
    </location>
</feature>
<dbReference type="EMBL" id="WHVB01000229">
    <property type="protein sequence ID" value="KAF8459848.1"/>
    <property type="molecule type" value="Genomic_DNA"/>
</dbReference>
<evidence type="ECO:0000313" key="3">
    <source>
        <dbReference type="EMBL" id="KAF8459848.1"/>
    </source>
</evidence>
<keyword evidence="4" id="KW-1185">Reference proteome</keyword>
<reference evidence="3" key="1">
    <citation type="submission" date="2019-10" db="EMBL/GenBank/DDBJ databases">
        <authorList>
            <consortium name="DOE Joint Genome Institute"/>
            <person name="Kuo A."/>
            <person name="Miyauchi S."/>
            <person name="Kiss E."/>
            <person name="Drula E."/>
            <person name="Kohler A."/>
            <person name="Sanchez-Garcia M."/>
            <person name="Andreopoulos B."/>
            <person name="Barry K.W."/>
            <person name="Bonito G."/>
            <person name="Buee M."/>
            <person name="Carver A."/>
            <person name="Chen C."/>
            <person name="Cichocki N."/>
            <person name="Clum A."/>
            <person name="Culley D."/>
            <person name="Crous P.W."/>
            <person name="Fauchery L."/>
            <person name="Girlanda M."/>
            <person name="Hayes R."/>
            <person name="Keri Z."/>
            <person name="LaButti K."/>
            <person name="Lipzen A."/>
            <person name="Lombard V."/>
            <person name="Magnuson J."/>
            <person name="Maillard F."/>
            <person name="Morin E."/>
            <person name="Murat C."/>
            <person name="Nolan M."/>
            <person name="Ohm R."/>
            <person name="Pangilinan J."/>
            <person name="Pereira M."/>
            <person name="Perotto S."/>
            <person name="Peter M."/>
            <person name="Riley R."/>
            <person name="Sitrit Y."/>
            <person name="Stielow B."/>
            <person name="Szollosi G."/>
            <person name="Zifcakova L."/>
            <person name="Stursova M."/>
            <person name="Spatafora J.W."/>
            <person name="Tedersoo L."/>
            <person name="Vaario L.-M."/>
            <person name="Yamada A."/>
            <person name="Yan M."/>
            <person name="Wang P."/>
            <person name="Xu J."/>
            <person name="Bruns T."/>
            <person name="Baldrian P."/>
            <person name="Vilgalys R."/>
            <person name="Henrissat B."/>
            <person name="Grigoriev I.V."/>
            <person name="Hibbett D."/>
            <person name="Nagy L.G."/>
            <person name="Martin F.M."/>
        </authorList>
    </citation>
    <scope>NUCLEOTIDE SEQUENCE</scope>
    <source>
        <strain evidence="3">Prilba</strain>
    </source>
</reference>
<feature type="transmembrane region" description="Helical" evidence="1">
    <location>
        <begin position="21"/>
        <end position="38"/>
    </location>
</feature>
<sequence>MSTADINAVANDYRNSVSTKYVGVAAFTVLVWDHLITFSDEVEYIWKGGKGLAVYLFLVVRALFL</sequence>
<reference evidence="3" key="2">
    <citation type="journal article" date="2020" name="Nat. Commun.">
        <title>Large-scale genome sequencing of mycorrhizal fungi provides insights into the early evolution of symbiotic traits.</title>
        <authorList>
            <person name="Miyauchi S."/>
            <person name="Kiss E."/>
            <person name="Kuo A."/>
            <person name="Drula E."/>
            <person name="Kohler A."/>
            <person name="Sanchez-Garcia M."/>
            <person name="Morin E."/>
            <person name="Andreopoulos B."/>
            <person name="Barry K.W."/>
            <person name="Bonito G."/>
            <person name="Buee M."/>
            <person name="Carver A."/>
            <person name="Chen C."/>
            <person name="Cichocki N."/>
            <person name="Clum A."/>
            <person name="Culley D."/>
            <person name="Crous P.W."/>
            <person name="Fauchery L."/>
            <person name="Girlanda M."/>
            <person name="Hayes R.D."/>
            <person name="Keri Z."/>
            <person name="LaButti K."/>
            <person name="Lipzen A."/>
            <person name="Lombard V."/>
            <person name="Magnuson J."/>
            <person name="Maillard F."/>
            <person name="Murat C."/>
            <person name="Nolan M."/>
            <person name="Ohm R.A."/>
            <person name="Pangilinan J."/>
            <person name="Pereira M.F."/>
            <person name="Perotto S."/>
            <person name="Peter M."/>
            <person name="Pfister S."/>
            <person name="Riley R."/>
            <person name="Sitrit Y."/>
            <person name="Stielow J.B."/>
            <person name="Szollosi G."/>
            <person name="Zifcakova L."/>
            <person name="Stursova M."/>
            <person name="Spatafora J.W."/>
            <person name="Tedersoo L."/>
            <person name="Vaario L.M."/>
            <person name="Yamada A."/>
            <person name="Yan M."/>
            <person name="Wang P."/>
            <person name="Xu J."/>
            <person name="Bruns T."/>
            <person name="Baldrian P."/>
            <person name="Vilgalys R."/>
            <person name="Dunand C."/>
            <person name="Henrissat B."/>
            <person name="Grigoriev I.V."/>
            <person name="Hibbett D."/>
            <person name="Nagy L.G."/>
            <person name="Martin F.M."/>
        </authorList>
    </citation>
    <scope>NUCLEOTIDE SEQUENCE</scope>
    <source>
        <strain evidence="3">Prilba</strain>
    </source>
</reference>
<feature type="transmembrane region" description="Helical" evidence="1">
    <location>
        <begin position="44"/>
        <end position="64"/>
    </location>
</feature>
<organism evidence="3 4">
    <name type="scientific">Russula ochroleuca</name>
    <dbReference type="NCBI Taxonomy" id="152965"/>
    <lineage>
        <taxon>Eukaryota</taxon>
        <taxon>Fungi</taxon>
        <taxon>Dikarya</taxon>
        <taxon>Basidiomycota</taxon>
        <taxon>Agaricomycotina</taxon>
        <taxon>Agaricomycetes</taxon>
        <taxon>Russulales</taxon>
        <taxon>Russulaceae</taxon>
        <taxon>Russula</taxon>
    </lineage>
</organism>
<keyword evidence="1" id="KW-0472">Membrane</keyword>
<comment type="caution">
    <text evidence="3">The sequence shown here is derived from an EMBL/GenBank/DDBJ whole genome shotgun (WGS) entry which is preliminary data.</text>
</comment>
<gene>
    <name evidence="3" type="ORF">DFH94DRAFT_700453</name>
</gene>
<dbReference type="AlphaFoldDB" id="A0A9P5JU24"/>